<feature type="region of interest" description="Disordered" evidence="1">
    <location>
        <begin position="1"/>
        <end position="29"/>
    </location>
</feature>
<evidence type="ECO:0000313" key="3">
    <source>
        <dbReference type="Proteomes" id="UP000595437"/>
    </source>
</evidence>
<evidence type="ECO:0000256" key="1">
    <source>
        <dbReference type="SAM" id="MobiDB-lite"/>
    </source>
</evidence>
<dbReference type="EMBL" id="CP045893">
    <property type="protein sequence ID" value="QQP54442.1"/>
    <property type="molecule type" value="Genomic_DNA"/>
</dbReference>
<accession>A0A7T8QTF6</accession>
<keyword evidence="3" id="KW-1185">Reference proteome</keyword>
<evidence type="ECO:0000313" key="2">
    <source>
        <dbReference type="EMBL" id="QQP54442.1"/>
    </source>
</evidence>
<name>A0A7T8QTF6_CALRO</name>
<protein>
    <submittedName>
        <fullName evidence="2">Uncharacterized protein</fullName>
    </submittedName>
</protein>
<organism evidence="2 3">
    <name type="scientific">Caligus rogercresseyi</name>
    <name type="common">Sea louse</name>
    <dbReference type="NCBI Taxonomy" id="217165"/>
    <lineage>
        <taxon>Eukaryota</taxon>
        <taxon>Metazoa</taxon>
        <taxon>Ecdysozoa</taxon>
        <taxon>Arthropoda</taxon>
        <taxon>Crustacea</taxon>
        <taxon>Multicrustacea</taxon>
        <taxon>Hexanauplia</taxon>
        <taxon>Copepoda</taxon>
        <taxon>Siphonostomatoida</taxon>
        <taxon>Caligidae</taxon>
        <taxon>Caligus</taxon>
    </lineage>
</organism>
<dbReference type="AlphaFoldDB" id="A0A7T8QTF6"/>
<proteinExistence type="predicted"/>
<reference evidence="3" key="1">
    <citation type="submission" date="2021-01" db="EMBL/GenBank/DDBJ databases">
        <title>Caligus Genome Assembly.</title>
        <authorList>
            <person name="Gallardo-Escarate C."/>
        </authorList>
    </citation>
    <scope>NUCLEOTIDE SEQUENCE [LARGE SCALE GENOMIC DNA]</scope>
</reference>
<gene>
    <name evidence="2" type="ORF">FKW44_007276</name>
</gene>
<dbReference type="Proteomes" id="UP000595437">
    <property type="component" value="Chromosome 4"/>
</dbReference>
<sequence>MHSDPYSTPDSHRSGSPRHSRDPYSSSYVRALTPRLIATRVLSGGSGLNIP</sequence>